<sequence>MASKGCIFEGSKEKCDMKSLVEKLKDADLLPLASVFLAIYPSGVDELFISHESPYVLTEGHVLSLLRASTKKLRIIDLQGLQYGKDFMRELSRGGLSCRVLNLLSPHMQKLDMHGKFMKLHTLNLDFCVSLTSLEQDCFTCVPNLKRLSMCETRVANLWTTSASLSKLPNLIELRFQNCSCCKDTRPCSSASQKDSGHLMRVKAISDSSNAVSFDNNMRYYDCGRLGHTCQTDRTAKSSESLCNTSEGDECSDGSAEQCSRNYYTIILSEISSNDIHASSDSEPLDKVSFKGLLIKEEEAVGSSIKKNLVDSLTMSGSYTSHHPSPICFEKHYREYMIASLPRLKVLDNRQIIKKEKDGANHIFAKYFECLPYGRATESITNVLHNRELGARSALGSKLANQRTSQQYFSRSISAAKVGSATWPLMHTLHNYGTIPSVGNKRLRPRQFEYHPSDPILMAFGTLDGDVLVINHENGNITGCVASCSTTSVLGLCWLKKYPSKILAGSDNGSLKLYDINHLPPKTEVSNVIKFDRFEQLTSVTANMTDDQFLVSGFSKNVALYDISTGKRLHLFTDMHREPINVAKFAHRSPYMFATSSFDRDIKMWDLRQDAKSPCYTATSSKGNVMVCFSPDDHYLLVSAVDNEVKQLLAADGRVHMDFGIPSTGSTQNYTRSYYMNRGDYVISGSCDEHVVRICCAQTGRRLKDVCFKGTDTTSPALVQTLRSDPFRDFHMSILGASKQPHCKWDIIKVNLLSSSHSAEKD</sequence>
<dbReference type="EnsemblPlants" id="Kaladp0013s0030.1.v1.1">
    <property type="protein sequence ID" value="Kaladp0013s0030.1.v1.1"/>
    <property type="gene ID" value="Kaladp0013s0030.v1.1"/>
</dbReference>
<dbReference type="Gramene" id="Kaladp0013s0030.1.v1.1">
    <property type="protein sequence ID" value="Kaladp0013s0030.1.v1.1"/>
    <property type="gene ID" value="Kaladp0013s0030.v1.1"/>
</dbReference>
<dbReference type="InterPro" id="IPR046377">
    <property type="entry name" value="DHU1"/>
</dbReference>
<keyword evidence="5" id="KW-1185">Reference proteome</keyword>
<dbReference type="AlphaFoldDB" id="A0A7N0SYU4"/>
<keyword evidence="1" id="KW-0677">Repeat</keyword>
<dbReference type="InterPro" id="IPR036322">
    <property type="entry name" value="WD40_repeat_dom_sf"/>
</dbReference>
<dbReference type="EnsemblPlants" id="Kaladp0013s0030.2.v1.1">
    <property type="protein sequence ID" value="Kaladp0013s0030.2.v1.1"/>
    <property type="gene ID" value="Kaladp0013s0030.v1.1"/>
</dbReference>
<dbReference type="Proteomes" id="UP000594263">
    <property type="component" value="Unplaced"/>
</dbReference>
<dbReference type="Gene3D" id="3.80.10.10">
    <property type="entry name" value="Ribonuclease Inhibitor"/>
    <property type="match status" value="1"/>
</dbReference>
<evidence type="ECO:0000259" key="3">
    <source>
        <dbReference type="SMART" id="SM00446"/>
    </source>
</evidence>
<protein>
    <recommendedName>
        <fullName evidence="3">U2A'/phosphoprotein 32 family A C-terminal domain-containing protein</fullName>
    </recommendedName>
</protein>
<dbReference type="InterPro" id="IPR048514">
    <property type="entry name" value="DHU1_N"/>
</dbReference>
<dbReference type="PANTHER" id="PTHR47201:SF3">
    <property type="entry name" value="U2A'_PHOSPHOPROTEIN 32 FAMILY A C-TERMINAL DOMAIN-CONTAINING PROTEIN"/>
    <property type="match status" value="1"/>
</dbReference>
<dbReference type="PANTHER" id="PTHR47201">
    <property type="entry name" value="BNAC09G30780D PROTEIN"/>
    <property type="match status" value="1"/>
</dbReference>
<dbReference type="SMART" id="SM00446">
    <property type="entry name" value="LRRcap"/>
    <property type="match status" value="1"/>
</dbReference>
<dbReference type="PROSITE" id="PS50082">
    <property type="entry name" value="WD_REPEATS_2"/>
    <property type="match status" value="1"/>
</dbReference>
<dbReference type="EnsemblPlants" id="Kaladp0013s0030.3.v1.1">
    <property type="protein sequence ID" value="Kaladp0013s0030.3.v1.1"/>
    <property type="gene ID" value="Kaladp0013s0030.v1.1"/>
</dbReference>
<reference evidence="4" key="1">
    <citation type="submission" date="2021-01" db="UniProtKB">
        <authorList>
            <consortium name="EnsemblPlants"/>
        </authorList>
    </citation>
    <scope>IDENTIFICATION</scope>
</reference>
<dbReference type="Pfam" id="PF00400">
    <property type="entry name" value="WD40"/>
    <property type="match status" value="1"/>
</dbReference>
<dbReference type="InterPro" id="IPR003603">
    <property type="entry name" value="U2A'_phosphoprotein32A_C"/>
</dbReference>
<feature type="repeat" description="WD" evidence="2">
    <location>
        <begin position="573"/>
        <end position="608"/>
    </location>
</feature>
<feature type="domain" description="U2A'/phosphoprotein 32 family A C-terminal" evidence="3">
    <location>
        <begin position="330"/>
        <end position="348"/>
    </location>
</feature>
<dbReference type="Pfam" id="PF20919">
    <property type="entry name" value="DHU1_N"/>
    <property type="match status" value="2"/>
</dbReference>
<proteinExistence type="predicted"/>
<dbReference type="GO" id="GO:0080008">
    <property type="term" value="C:Cul4-RING E3 ubiquitin ligase complex"/>
    <property type="evidence" value="ECO:0007669"/>
    <property type="project" value="InterPro"/>
</dbReference>
<dbReference type="Gramene" id="Kaladp0013s0030.2.v1.1">
    <property type="protein sequence ID" value="Kaladp0013s0030.2.v1.1"/>
    <property type="gene ID" value="Kaladp0013s0030.v1.1"/>
</dbReference>
<dbReference type="Gramene" id="Kaladp0013s0030.3.v1.1">
    <property type="protein sequence ID" value="Kaladp0013s0030.3.v1.1"/>
    <property type="gene ID" value="Kaladp0013s0030.v1.1"/>
</dbReference>
<evidence type="ECO:0000313" key="5">
    <source>
        <dbReference type="Proteomes" id="UP000594263"/>
    </source>
</evidence>
<evidence type="ECO:0000313" key="4">
    <source>
        <dbReference type="EnsemblPlants" id="Kaladp0013s0030.2.v1.1"/>
    </source>
</evidence>
<evidence type="ECO:0000256" key="2">
    <source>
        <dbReference type="PROSITE-ProRule" id="PRU00221"/>
    </source>
</evidence>
<dbReference type="InterPro" id="IPR001680">
    <property type="entry name" value="WD40_rpt"/>
</dbReference>
<name>A0A7N0SYU4_KALFE</name>
<dbReference type="GO" id="GO:0071493">
    <property type="term" value="P:cellular response to UV-B"/>
    <property type="evidence" value="ECO:0007669"/>
    <property type="project" value="InterPro"/>
</dbReference>
<dbReference type="SMART" id="SM00320">
    <property type="entry name" value="WD40"/>
    <property type="match status" value="4"/>
</dbReference>
<dbReference type="InterPro" id="IPR032675">
    <property type="entry name" value="LRR_dom_sf"/>
</dbReference>
<accession>A0A7N0SYU4</accession>
<evidence type="ECO:0000256" key="1">
    <source>
        <dbReference type="ARBA" id="ARBA00022737"/>
    </source>
</evidence>
<organism evidence="4 5">
    <name type="scientific">Kalanchoe fedtschenkoi</name>
    <name type="common">Lavender scallops</name>
    <name type="synonym">South American air plant</name>
    <dbReference type="NCBI Taxonomy" id="63787"/>
    <lineage>
        <taxon>Eukaryota</taxon>
        <taxon>Viridiplantae</taxon>
        <taxon>Streptophyta</taxon>
        <taxon>Embryophyta</taxon>
        <taxon>Tracheophyta</taxon>
        <taxon>Spermatophyta</taxon>
        <taxon>Magnoliopsida</taxon>
        <taxon>eudicotyledons</taxon>
        <taxon>Gunneridae</taxon>
        <taxon>Pentapetalae</taxon>
        <taxon>Saxifragales</taxon>
        <taxon>Crassulaceae</taxon>
        <taxon>Kalanchoe</taxon>
    </lineage>
</organism>
<dbReference type="SUPFAM" id="SSF50978">
    <property type="entry name" value="WD40 repeat-like"/>
    <property type="match status" value="1"/>
</dbReference>
<dbReference type="SUPFAM" id="SSF52058">
    <property type="entry name" value="L domain-like"/>
    <property type="match status" value="1"/>
</dbReference>
<keyword evidence="2" id="KW-0853">WD repeat</keyword>
<dbReference type="InterPro" id="IPR015943">
    <property type="entry name" value="WD40/YVTN_repeat-like_dom_sf"/>
</dbReference>
<dbReference type="Gene3D" id="2.130.10.10">
    <property type="entry name" value="YVTN repeat-like/Quinoprotein amine dehydrogenase"/>
    <property type="match status" value="1"/>
</dbReference>
<dbReference type="OMA" id="GDPFRHF"/>